<dbReference type="GO" id="GO:0005524">
    <property type="term" value="F:ATP binding"/>
    <property type="evidence" value="ECO:0007669"/>
    <property type="project" value="UniProtKB-UniRule"/>
</dbReference>
<feature type="binding site" evidence="5">
    <location>
        <begin position="48"/>
        <end position="52"/>
    </location>
    <ligand>
        <name>ATP</name>
        <dbReference type="ChEBI" id="CHEBI:30616"/>
    </ligand>
</feature>
<dbReference type="AlphaFoldDB" id="A0A1I3K4X6"/>
<dbReference type="SUPFAM" id="SSF55931">
    <property type="entry name" value="Glutamine synthetase/guanido kinase"/>
    <property type="match status" value="1"/>
</dbReference>
<evidence type="ECO:0000256" key="4">
    <source>
        <dbReference type="ARBA" id="ARBA00022840"/>
    </source>
</evidence>
<keyword evidence="3 5" id="KW-0418">Kinase</keyword>
<dbReference type="PANTHER" id="PTHR11547">
    <property type="entry name" value="ARGININE OR CREATINE KINASE"/>
    <property type="match status" value="1"/>
</dbReference>
<dbReference type="Gene3D" id="3.30.590.10">
    <property type="entry name" value="Glutamine synthetase/guanido kinase, catalytic domain"/>
    <property type="match status" value="1"/>
</dbReference>
<feature type="binding site" evidence="5">
    <location>
        <begin position="188"/>
        <end position="192"/>
    </location>
    <ligand>
        <name>ATP</name>
        <dbReference type="ChEBI" id="CHEBI:30616"/>
    </ligand>
</feature>
<evidence type="ECO:0000259" key="7">
    <source>
        <dbReference type="PROSITE" id="PS51510"/>
    </source>
</evidence>
<dbReference type="InterPro" id="IPR022414">
    <property type="entry name" value="ATP-guanido_PTrfase_cat"/>
</dbReference>
<dbReference type="RefSeq" id="WP_074931178.1">
    <property type="nucleotide sequence ID" value="NZ_FORI01000004.1"/>
</dbReference>
<evidence type="ECO:0000313" key="9">
    <source>
        <dbReference type="Proteomes" id="UP000182737"/>
    </source>
</evidence>
<feature type="region of interest" description="Disordered" evidence="6">
    <location>
        <begin position="1"/>
        <end position="26"/>
    </location>
</feature>
<keyword evidence="9" id="KW-1185">Reference proteome</keyword>
<dbReference type="InterPro" id="IPR000749">
    <property type="entry name" value="ATP-guanido_PTrfase"/>
</dbReference>
<feature type="compositionally biased region" description="Basic and acidic residues" evidence="6">
    <location>
        <begin position="1"/>
        <end position="14"/>
    </location>
</feature>
<accession>A0A1I3K4X6</accession>
<comment type="caution">
    <text evidence="5">Lacks conserved residue(s) required for the propagation of feature annotation.</text>
</comment>
<name>A0A1I3K4X6_9SPIR</name>
<dbReference type="GO" id="GO:0046314">
    <property type="term" value="P:phosphocreatine biosynthetic process"/>
    <property type="evidence" value="ECO:0007669"/>
    <property type="project" value="InterPro"/>
</dbReference>
<dbReference type="Proteomes" id="UP000182737">
    <property type="component" value="Unassembled WGS sequence"/>
</dbReference>
<dbReference type="GO" id="GO:0004111">
    <property type="term" value="F:creatine kinase activity"/>
    <property type="evidence" value="ECO:0007669"/>
    <property type="project" value="InterPro"/>
</dbReference>
<comment type="similarity">
    <text evidence="5">Belongs to the ATP:guanido phosphotransferase family.</text>
</comment>
<keyword evidence="1 5" id="KW-0808">Transferase</keyword>
<dbReference type="EMBL" id="FORI01000004">
    <property type="protein sequence ID" value="SFI67255.1"/>
    <property type="molecule type" value="Genomic_DNA"/>
</dbReference>
<dbReference type="GO" id="GO:0005615">
    <property type="term" value="C:extracellular space"/>
    <property type="evidence" value="ECO:0007669"/>
    <property type="project" value="TreeGrafter"/>
</dbReference>
<dbReference type="InterPro" id="IPR014746">
    <property type="entry name" value="Gln_synth/guanido_kin_cat_dom"/>
</dbReference>
<keyword evidence="4 5" id="KW-0067">ATP-binding</keyword>
<evidence type="ECO:0000256" key="6">
    <source>
        <dbReference type="SAM" id="MobiDB-lite"/>
    </source>
</evidence>
<evidence type="ECO:0000256" key="1">
    <source>
        <dbReference type="ARBA" id="ARBA00022679"/>
    </source>
</evidence>
<dbReference type="PROSITE" id="PS51510">
    <property type="entry name" value="PHOSPHAGEN_KINASE_C"/>
    <property type="match status" value="1"/>
</dbReference>
<evidence type="ECO:0000313" key="8">
    <source>
        <dbReference type="EMBL" id="SFI67255.1"/>
    </source>
</evidence>
<organism evidence="8 9">
    <name type="scientific">Treponema bryantii</name>
    <dbReference type="NCBI Taxonomy" id="163"/>
    <lineage>
        <taxon>Bacteria</taxon>
        <taxon>Pseudomonadati</taxon>
        <taxon>Spirochaetota</taxon>
        <taxon>Spirochaetia</taxon>
        <taxon>Spirochaetales</taxon>
        <taxon>Treponemataceae</taxon>
        <taxon>Treponema</taxon>
    </lineage>
</organism>
<dbReference type="Pfam" id="PF00217">
    <property type="entry name" value="ATP-gua_Ptrans"/>
    <property type="match status" value="1"/>
</dbReference>
<proteinExistence type="inferred from homology"/>
<evidence type="ECO:0000256" key="3">
    <source>
        <dbReference type="ARBA" id="ARBA00022777"/>
    </source>
</evidence>
<sequence>MARKPKTDNNKIDDAGTSGKSGISTPSATAGENVWFSLPGNNDDVVISTRARIVRNLADFPFPSKMSDDDRRRVQSLVYDAFSGVENWRFIEMSGISEPGKEILRDKNVLDEECGAVVINYGDESSSCLVNGTDHIKLSSFVAGLDCEKAMKKVYHTDEMLQEKLQFAASIDFGYLTSMVKDCGTGLKFSVRMFLPSIVLSGQFESVVSLVHSKKMSIKPVFKSDQIADFSNCLFDVSTVSCAEGTELDQMAGIHSIVSVILKKERKIRSNFADNNPTVVLNFFKQSYARAMYSLLLSYEEAVSIISAVKWGLQLKLIKGISECELNGLYYRVKDGHLKYLCDNYAFTFEDDVKSSLQLQIKRLRTIVIQQAFEGIVNEKPVS</sequence>
<feature type="domain" description="Phosphagen kinase C-terminal" evidence="7">
    <location>
        <begin position="45"/>
        <end position="268"/>
    </location>
</feature>
<protein>
    <submittedName>
        <fullName evidence="8">Protein-arginine kinase</fullName>
    </submittedName>
</protein>
<dbReference type="OrthoDB" id="9791353at2"/>
<feature type="binding site" evidence="5">
    <location>
        <begin position="219"/>
        <end position="224"/>
    </location>
    <ligand>
        <name>ATP</name>
        <dbReference type="ChEBI" id="CHEBI:30616"/>
    </ligand>
</feature>
<gene>
    <name evidence="8" type="ORF">SAMN04487775_10463</name>
</gene>
<keyword evidence="2 5" id="KW-0547">Nucleotide-binding</keyword>
<evidence type="ECO:0000256" key="5">
    <source>
        <dbReference type="PROSITE-ProRule" id="PRU00843"/>
    </source>
</evidence>
<reference evidence="9" key="1">
    <citation type="submission" date="2016-10" db="EMBL/GenBank/DDBJ databases">
        <authorList>
            <person name="Varghese N."/>
            <person name="Submissions S."/>
        </authorList>
    </citation>
    <scope>NUCLEOTIDE SEQUENCE [LARGE SCALE GENOMIC DNA]</scope>
    <source>
        <strain evidence="9">XBD1002</strain>
    </source>
</reference>
<evidence type="ECO:0000256" key="2">
    <source>
        <dbReference type="ARBA" id="ARBA00022741"/>
    </source>
</evidence>
<dbReference type="PANTHER" id="PTHR11547:SF38">
    <property type="entry name" value="ARGININE KINASE 1-RELATED"/>
    <property type="match status" value="1"/>
</dbReference>